<sequence length="88" mass="10098">MNNETALDTFSELFHSLQRNKRDKVGGMLSGCEAELQELMRQIDIMVNAKKVEWDSQLHVLQLQLDKKKKEAGILKIEVGAKMQEVLQ</sequence>
<organism evidence="2 3">
    <name type="scientific">Paramuricea clavata</name>
    <name type="common">Red gorgonian</name>
    <name type="synonym">Violescent sea-whip</name>
    <dbReference type="NCBI Taxonomy" id="317549"/>
    <lineage>
        <taxon>Eukaryota</taxon>
        <taxon>Metazoa</taxon>
        <taxon>Cnidaria</taxon>
        <taxon>Anthozoa</taxon>
        <taxon>Octocorallia</taxon>
        <taxon>Malacalcyonacea</taxon>
        <taxon>Plexauridae</taxon>
        <taxon>Paramuricea</taxon>
    </lineage>
</organism>
<dbReference type="Pfam" id="PF17045">
    <property type="entry name" value="CEP63"/>
    <property type="match status" value="1"/>
</dbReference>
<dbReference type="OrthoDB" id="5965120at2759"/>
<proteinExistence type="predicted"/>
<keyword evidence="3" id="KW-1185">Reference proteome</keyword>
<evidence type="ECO:0000313" key="3">
    <source>
        <dbReference type="Proteomes" id="UP001152795"/>
    </source>
</evidence>
<comment type="caution">
    <text evidence="2">The sequence shown here is derived from an EMBL/GenBank/DDBJ whole genome shotgun (WGS) entry which is preliminary data.</text>
</comment>
<dbReference type="EMBL" id="CACRXK020007603">
    <property type="protein sequence ID" value="CAB4012703.1"/>
    <property type="molecule type" value="Genomic_DNA"/>
</dbReference>
<name>A0A7D9EMT4_PARCT</name>
<dbReference type="Proteomes" id="UP001152795">
    <property type="component" value="Unassembled WGS sequence"/>
</dbReference>
<reference evidence="2" key="1">
    <citation type="submission" date="2020-04" db="EMBL/GenBank/DDBJ databases">
        <authorList>
            <person name="Alioto T."/>
            <person name="Alioto T."/>
            <person name="Gomez Garrido J."/>
        </authorList>
    </citation>
    <scope>NUCLEOTIDE SEQUENCE</scope>
    <source>
        <strain evidence="2">A484AB</strain>
    </source>
</reference>
<evidence type="ECO:0000259" key="1">
    <source>
        <dbReference type="Pfam" id="PF17045"/>
    </source>
</evidence>
<evidence type="ECO:0000313" key="2">
    <source>
        <dbReference type="EMBL" id="CAB4012703.1"/>
    </source>
</evidence>
<feature type="domain" description="CEP63/Deup1 N-terminal" evidence="1">
    <location>
        <begin position="29"/>
        <end position="86"/>
    </location>
</feature>
<dbReference type="AlphaFoldDB" id="A0A7D9EMT4"/>
<protein>
    <recommendedName>
        <fullName evidence="1">CEP63/Deup1 N-terminal domain-containing protein</fullName>
    </recommendedName>
</protein>
<accession>A0A7D9EMT4</accession>
<dbReference type="InterPro" id="IPR031470">
    <property type="entry name" value="CEP63/Deup1_N"/>
</dbReference>
<gene>
    <name evidence="2" type="ORF">PACLA_8A062615</name>
</gene>